<dbReference type="InterPro" id="IPR006926">
    <property type="entry name" value="Vps16_N"/>
</dbReference>
<evidence type="ECO:0000259" key="4">
    <source>
        <dbReference type="Pfam" id="PF04841"/>
    </source>
</evidence>
<reference evidence="5" key="1">
    <citation type="submission" date="2016-09" db="EMBL/GenBank/DDBJ databases">
        <authorList>
            <consortium name="Pathogen Informatics"/>
            <person name="Sun Q."/>
            <person name="Inoue M."/>
        </authorList>
    </citation>
    <scope>NUCLEOTIDE SEQUENCE</scope>
</reference>
<evidence type="ECO:0000256" key="2">
    <source>
        <dbReference type="SAM" id="MobiDB-lite"/>
    </source>
</evidence>
<sequence length="1027" mass="119797">MNTNEWSTIDNTHYGKQKISNMLWSNDDILKDNVVCSGYLGLIAVLLNKDKLDNYKKENNLKIYSNIGRLISSCRLNYDGLICFGWNKNNELVLLFKDNIVRVYSCFCEKIFVFSLDENIKNEGISYGRICEDGIIIITEKLNIYVNYGFSGTNCIKYPNVELKGKPFCVSHIDEDQLNDELNIEQNYFDTKPNNDILRLNIKNYITNTFEKKESPTQNLNSKNNVLIESKENYNIKWEQLEQYQIKERNAKKKKKTNNNINYNDEDNDNYYFNNKMHKRILIKTTAYDLNNKMDVDAVEKIKTKDKQNKGKNDKNDTNENKNKSKNKDNNKGNNKELNIHLIITLCNGGFVLVNKYHYKYYDMDCSHPYINMSISKSGTILAFLADNGIIKIYLINNLNKCIEETVLDNKKTIKQIVWCGDDCLAVYIPMITPSNYIQHMLFIGGPQNQWIPYQYRHDLFLIGDLYGVKIISKEHFEYISRIRKPTFNIFSIGSCTPSAMLFYSYEKYKNGNICLDDEIRAFNNNLDIAIEECLNAATHEYDDNIINLLLETCLFGKNFMKTNHDSKKYLLCCLFLRICMNVRKPPLDIFITAAELQYITIPTFVHYLAKRKEYFLAYRICEYAGIKTDNILIEWCKEKIEKSIELTDEQLCSAITEKIGNKKNMDYSFIAFMAAKCLRPQLATVIIQYEENKKKQIDMLLKLANYRLAIEKAIISKDIELVYMCIVNILNQEKLNANGEKELTTLLHVLNNNSMNNMNNNNNNSNNNINNNNNNSNSSSSSNISMLASNCFYVYCKKTKQYNLLKEFYEKNGQHSQAAFVTLDLAFSKKNTEQKKTWLAYSAGFLTTDQMNSHIKFVHTSIMNNIDLLNYQKELEMKYNKKLVAGYPHKIQGLSLMKTVEYTLSIGEFLDADNIFKKFKISEPKFWRCKIHTLAKNKYFDELYNFANYRVSPIGMDYFIECAHEYGSKQLTVKLIEKNKDLNSQYKWYTKLNMKKEAEEVLKQMNSQKITSSIFQTITDAISNIR</sequence>
<keyword evidence="6" id="KW-1185">Reference proteome</keyword>
<dbReference type="Pfam" id="PF04841">
    <property type="entry name" value="Vps16_N"/>
    <property type="match status" value="2"/>
</dbReference>
<dbReference type="InterPro" id="IPR038132">
    <property type="entry name" value="Vps16_C_sf"/>
</dbReference>
<feature type="region of interest" description="Disordered" evidence="2">
    <location>
        <begin position="250"/>
        <end position="269"/>
    </location>
</feature>
<dbReference type="PANTHER" id="PTHR12811">
    <property type="entry name" value="VACUOLAR PROTEIN SORTING VPS16"/>
    <property type="match status" value="1"/>
</dbReference>
<organism evidence="5 6">
    <name type="scientific">Plasmodium gaboni</name>
    <dbReference type="NCBI Taxonomy" id="647221"/>
    <lineage>
        <taxon>Eukaryota</taxon>
        <taxon>Sar</taxon>
        <taxon>Alveolata</taxon>
        <taxon>Apicomplexa</taxon>
        <taxon>Aconoidasida</taxon>
        <taxon>Haemosporida</taxon>
        <taxon>Plasmodiidae</taxon>
        <taxon>Plasmodium</taxon>
        <taxon>Plasmodium (Laverania)</taxon>
    </lineage>
</organism>
<dbReference type="Gene3D" id="1.10.150.780">
    <property type="entry name" value="Vps16, C-terminal region"/>
    <property type="match status" value="1"/>
</dbReference>
<dbReference type="Proteomes" id="UP000831156">
    <property type="component" value="Chromosome 12"/>
</dbReference>
<feature type="region of interest" description="Disordered" evidence="2">
    <location>
        <begin position="302"/>
        <end position="333"/>
    </location>
</feature>
<dbReference type="EMBL" id="LT969435">
    <property type="protein sequence ID" value="SOV16635.1"/>
    <property type="molecule type" value="Genomic_DNA"/>
</dbReference>
<feature type="domain" description="Vps16 C-terminal" evidence="3">
    <location>
        <begin position="667"/>
        <end position="733"/>
    </location>
</feature>
<comment type="similarity">
    <text evidence="1">Belongs to the VPS16 family.</text>
</comment>
<name>A0ABY1UQW4_9APIC</name>
<feature type="domain" description="Vps16 N-terminal" evidence="4">
    <location>
        <begin position="337"/>
        <end position="566"/>
    </location>
</feature>
<feature type="domain" description="Vps16 C-terminal" evidence="3">
    <location>
        <begin position="775"/>
        <end position="1018"/>
    </location>
</feature>
<dbReference type="Pfam" id="PF04840">
    <property type="entry name" value="Vps16_C"/>
    <property type="match status" value="2"/>
</dbReference>
<evidence type="ECO:0000256" key="1">
    <source>
        <dbReference type="ARBA" id="ARBA00009250"/>
    </source>
</evidence>
<dbReference type="InterPro" id="IPR016534">
    <property type="entry name" value="VPS16"/>
</dbReference>
<accession>A0ABY1UQW4</accession>
<feature type="domain" description="Vps16 N-terminal" evidence="4">
    <location>
        <begin position="2"/>
        <end position="153"/>
    </location>
</feature>
<dbReference type="InterPro" id="IPR006925">
    <property type="entry name" value="Vps16_C"/>
</dbReference>
<evidence type="ECO:0000259" key="3">
    <source>
        <dbReference type="Pfam" id="PF04840"/>
    </source>
</evidence>
<evidence type="ECO:0000313" key="5">
    <source>
        <dbReference type="EMBL" id="SOV16635.1"/>
    </source>
</evidence>
<protein>
    <submittedName>
        <fullName evidence="5">Vacuolar protein sorting-associated protein 16, putative</fullName>
    </submittedName>
</protein>
<dbReference type="PANTHER" id="PTHR12811:SF0">
    <property type="entry name" value="VACUOLAR PROTEIN SORTING-ASSOCIATED PROTEIN 16 HOMOLOG"/>
    <property type="match status" value="1"/>
</dbReference>
<dbReference type="PIRSF" id="PIRSF007949">
    <property type="entry name" value="VPS16"/>
    <property type="match status" value="1"/>
</dbReference>
<gene>
    <name evidence="5" type="ORF">PGABG01_1238700</name>
</gene>
<evidence type="ECO:0000313" key="6">
    <source>
        <dbReference type="Proteomes" id="UP000831156"/>
    </source>
</evidence>
<feature type="region of interest" description="Disordered" evidence="2">
    <location>
        <begin position="755"/>
        <end position="782"/>
    </location>
</feature>
<proteinExistence type="inferred from homology"/>